<dbReference type="SUPFAM" id="SSF53474">
    <property type="entry name" value="alpha/beta-Hydrolases"/>
    <property type="match status" value="1"/>
</dbReference>
<dbReference type="Proteomes" id="UP001497444">
    <property type="component" value="Chromosome 17"/>
</dbReference>
<feature type="region of interest" description="Disordered" evidence="3">
    <location>
        <begin position="83"/>
        <end position="153"/>
    </location>
</feature>
<evidence type="ECO:0000256" key="2">
    <source>
        <dbReference type="ARBA" id="ARBA00023098"/>
    </source>
</evidence>
<sequence>MQRMKAIPGVRLSSFAHSPLSQTRLLLLPSSSKHICFVPGQRSSQLYHVRKFTAACYHQETRSEWKRTWSHVFLRPLASLPRAETSRAAPETKELSESRETKEGLASSLASDATKEKDDRSQQSPETTAAAEDEEEAGLACTDDDATKPDKPEMCTADELHYVSVPGTDWRLALWRYLPASDAPKRSHPILMLCGIGTNAFCFDLDSNVSLARYLSGAGFDTWILEVRGAGLSKRRGEPTAAELGSVDGVPSRAVEDTLVSSTIKSRTSDSLLMTQISSVTKTVTHLLEEGQRTMSPSFSNLQDRLNTTVGSVQEMIELSRKYDWDFDNYLEEDVPAAMEYMRTHTESTDGKVLGVGHSMGGIILYAMLATHGRSEKVGLAGAVTVASSLEYSMSDSSLKLLVPFANPAQLLNIPVVPLGLLMNAVHPLATRPPYPLAWIGYHVSARGMMDPALFQKLVLSNFCTIPMKLLLQLTTVFQPGGLRNRTGSVLYKEGLQKCQVPVLAIAGDHDMICPPPAVIDTLNSFPKGAIYKVFGGPNRHYGHYDLLCGRTAKEEVFPELLNFLEKCDAVKSNRKQSAEMVAIPGQ</sequence>
<evidence type="ECO:0000256" key="3">
    <source>
        <dbReference type="SAM" id="MobiDB-lite"/>
    </source>
</evidence>
<keyword evidence="2" id="KW-0443">Lipid metabolism</keyword>
<name>A0ABP0WGN2_9BRYO</name>
<dbReference type="InterPro" id="IPR000073">
    <property type="entry name" value="AB_hydrolase_1"/>
</dbReference>
<dbReference type="PANTHER" id="PTHR11005">
    <property type="entry name" value="LYSOSOMAL ACID LIPASE-RELATED"/>
    <property type="match status" value="1"/>
</dbReference>
<protein>
    <recommendedName>
        <fullName evidence="4">AB hydrolase-1 domain-containing protein</fullName>
    </recommendedName>
</protein>
<evidence type="ECO:0000256" key="1">
    <source>
        <dbReference type="ARBA" id="ARBA00022963"/>
    </source>
</evidence>
<evidence type="ECO:0000313" key="6">
    <source>
        <dbReference type="Proteomes" id="UP001497444"/>
    </source>
</evidence>
<dbReference type="EMBL" id="OZ020112">
    <property type="protein sequence ID" value="CAK9265046.1"/>
    <property type="molecule type" value="Genomic_DNA"/>
</dbReference>
<evidence type="ECO:0000313" key="5">
    <source>
        <dbReference type="EMBL" id="CAK9265046.1"/>
    </source>
</evidence>
<evidence type="ECO:0000259" key="4">
    <source>
        <dbReference type="Pfam" id="PF00561"/>
    </source>
</evidence>
<dbReference type="InterPro" id="IPR029058">
    <property type="entry name" value="AB_hydrolase_fold"/>
</dbReference>
<dbReference type="Pfam" id="PF00561">
    <property type="entry name" value="Abhydrolase_1"/>
    <property type="match status" value="1"/>
</dbReference>
<accession>A0ABP0WGN2</accession>
<gene>
    <name evidence="5" type="ORF">CSSPJE1EN1_LOCUS10524</name>
</gene>
<keyword evidence="1" id="KW-0442">Lipid degradation</keyword>
<dbReference type="Gene3D" id="3.40.50.1820">
    <property type="entry name" value="alpha/beta hydrolase"/>
    <property type="match status" value="2"/>
</dbReference>
<feature type="compositionally biased region" description="Basic and acidic residues" evidence="3">
    <location>
        <begin position="90"/>
        <end position="103"/>
    </location>
</feature>
<keyword evidence="6" id="KW-1185">Reference proteome</keyword>
<proteinExistence type="predicted"/>
<feature type="domain" description="AB hydrolase-1" evidence="4">
    <location>
        <begin position="189"/>
        <end position="393"/>
    </location>
</feature>
<reference evidence="5" key="1">
    <citation type="submission" date="2024-02" db="EMBL/GenBank/DDBJ databases">
        <authorList>
            <consortium name="ELIXIR-Norway"/>
            <consortium name="Elixir Norway"/>
        </authorList>
    </citation>
    <scope>NUCLEOTIDE SEQUENCE</scope>
</reference>
<organism evidence="5 6">
    <name type="scientific">Sphagnum jensenii</name>
    <dbReference type="NCBI Taxonomy" id="128206"/>
    <lineage>
        <taxon>Eukaryota</taxon>
        <taxon>Viridiplantae</taxon>
        <taxon>Streptophyta</taxon>
        <taxon>Embryophyta</taxon>
        <taxon>Bryophyta</taxon>
        <taxon>Sphagnophytina</taxon>
        <taxon>Sphagnopsida</taxon>
        <taxon>Sphagnales</taxon>
        <taxon>Sphagnaceae</taxon>
        <taxon>Sphagnum</taxon>
    </lineage>
</organism>